<dbReference type="Proteomes" id="UP001596200">
    <property type="component" value="Unassembled WGS sequence"/>
</dbReference>
<feature type="domain" description="FAD-binding" evidence="1">
    <location>
        <begin position="3"/>
        <end position="331"/>
    </location>
</feature>
<dbReference type="Pfam" id="PF01494">
    <property type="entry name" value="FAD_binding_3"/>
    <property type="match status" value="1"/>
</dbReference>
<dbReference type="Gene3D" id="3.50.50.60">
    <property type="entry name" value="FAD/NAD(P)-binding domain"/>
    <property type="match status" value="1"/>
</dbReference>
<protein>
    <submittedName>
        <fullName evidence="2">NAD(P)/FAD-dependent oxidoreductase</fullName>
        <ecNumber evidence="2">1.-.-.-</ecNumber>
    </submittedName>
</protein>
<sequence length="460" mass="48170">MSTALVLGGGLAGFLAAAALAPHARQVTVIERGNLPDGPVPRREVPQGHFGHILLGGGADALDSLLPGTVDALHAAGAHHRRIPSGLLMRLGPGWLPDHDSTAYLIACSRHLLDHVVRERLSGLAVAVRTRISVLGLLGGAGRVDGVLVENPDGTRETLPADLVVDATGRHSRTPEWLRTLGSEEVREETVDAGLAYAARLFDAPGGNDGFPVVSIVPVPGRRAPGRGATVIPIEGGRWIVTLSGTRGGEPSRSEAGFDAFLGSLDHPVVRGLVRAARPIGPIRTCRSTLNRRRFYEDGGPAGLTAVGDAVAALNPVYGHGMTVAAQCAAAMRAVLRGEGLHPGVGASIQRRIAQVIDTPWNMAKEQDRGFPGAQSNGLSANGPMDRLARRYGDRLARAALTDPAVSAAYFDVFALTAPASRLAAPAVAFAALRPRRRRPPTAAEAIGRHRRVVELAGQL</sequence>
<dbReference type="GO" id="GO:0016491">
    <property type="term" value="F:oxidoreductase activity"/>
    <property type="evidence" value="ECO:0007669"/>
    <property type="project" value="UniProtKB-KW"/>
</dbReference>
<comment type="caution">
    <text evidence="2">The sequence shown here is derived from an EMBL/GenBank/DDBJ whole genome shotgun (WGS) entry which is preliminary data.</text>
</comment>
<gene>
    <name evidence="2" type="ORF">ACFP1B_33640</name>
</gene>
<keyword evidence="3" id="KW-1185">Reference proteome</keyword>
<dbReference type="EC" id="1.-.-.-" evidence="2"/>
<keyword evidence="2" id="KW-0560">Oxidoreductase</keyword>
<evidence type="ECO:0000313" key="3">
    <source>
        <dbReference type="Proteomes" id="UP001596200"/>
    </source>
</evidence>
<reference evidence="3" key="1">
    <citation type="journal article" date="2019" name="Int. J. Syst. Evol. Microbiol.">
        <title>The Global Catalogue of Microorganisms (GCM) 10K type strain sequencing project: providing services to taxonomists for standard genome sequencing and annotation.</title>
        <authorList>
            <consortium name="The Broad Institute Genomics Platform"/>
            <consortium name="The Broad Institute Genome Sequencing Center for Infectious Disease"/>
            <person name="Wu L."/>
            <person name="Ma J."/>
        </authorList>
    </citation>
    <scope>NUCLEOTIDE SEQUENCE [LARGE SCALE GENOMIC DNA]</scope>
    <source>
        <strain evidence="3">JCM 4147</strain>
    </source>
</reference>
<organism evidence="2 3">
    <name type="scientific">Streptomyces pulveraceus</name>
    <dbReference type="NCBI Taxonomy" id="68258"/>
    <lineage>
        <taxon>Bacteria</taxon>
        <taxon>Bacillati</taxon>
        <taxon>Actinomycetota</taxon>
        <taxon>Actinomycetes</taxon>
        <taxon>Kitasatosporales</taxon>
        <taxon>Streptomycetaceae</taxon>
        <taxon>Streptomyces</taxon>
    </lineage>
</organism>
<accession>A0ABW1GXT6</accession>
<dbReference type="InterPro" id="IPR036188">
    <property type="entry name" value="FAD/NAD-bd_sf"/>
</dbReference>
<evidence type="ECO:0000313" key="2">
    <source>
        <dbReference type="EMBL" id="MFC5918336.1"/>
    </source>
</evidence>
<dbReference type="PANTHER" id="PTHR43422:SF3">
    <property type="entry name" value="THIAMINE THIAZOLE SYNTHASE"/>
    <property type="match status" value="1"/>
</dbReference>
<name>A0ABW1GXT6_9ACTN</name>
<dbReference type="InterPro" id="IPR002938">
    <property type="entry name" value="FAD-bd"/>
</dbReference>
<evidence type="ECO:0000259" key="1">
    <source>
        <dbReference type="Pfam" id="PF01494"/>
    </source>
</evidence>
<dbReference type="RefSeq" id="WP_344516489.1">
    <property type="nucleotide sequence ID" value="NZ_BAAATU010000040.1"/>
</dbReference>
<dbReference type="PANTHER" id="PTHR43422">
    <property type="entry name" value="THIAMINE THIAZOLE SYNTHASE"/>
    <property type="match status" value="1"/>
</dbReference>
<dbReference type="SUPFAM" id="SSF51905">
    <property type="entry name" value="FAD/NAD(P)-binding domain"/>
    <property type="match status" value="1"/>
</dbReference>
<proteinExistence type="predicted"/>
<dbReference type="EMBL" id="JBHSPU010000038">
    <property type="protein sequence ID" value="MFC5918336.1"/>
    <property type="molecule type" value="Genomic_DNA"/>
</dbReference>